<organism evidence="1 2">
    <name type="scientific">Aromatoleum toluolicum</name>
    <dbReference type="NCBI Taxonomy" id="90060"/>
    <lineage>
        <taxon>Bacteria</taxon>
        <taxon>Pseudomonadati</taxon>
        <taxon>Pseudomonadota</taxon>
        <taxon>Betaproteobacteria</taxon>
        <taxon>Rhodocyclales</taxon>
        <taxon>Rhodocyclaceae</taxon>
        <taxon>Aromatoleum</taxon>
    </lineage>
</organism>
<dbReference type="EMBL" id="WTVS01000130">
    <property type="protein sequence ID" value="NMG01077.1"/>
    <property type="molecule type" value="Genomic_DNA"/>
</dbReference>
<dbReference type="Proteomes" id="UP000634522">
    <property type="component" value="Unassembled WGS sequence"/>
</dbReference>
<protein>
    <recommendedName>
        <fullName evidence="3">PilZ domain-containing protein</fullName>
    </recommendedName>
</protein>
<accession>A0ABX1NPD8</accession>
<evidence type="ECO:0000313" key="1">
    <source>
        <dbReference type="EMBL" id="NMG01077.1"/>
    </source>
</evidence>
<evidence type="ECO:0000313" key="2">
    <source>
        <dbReference type="Proteomes" id="UP000634522"/>
    </source>
</evidence>
<keyword evidence="2" id="KW-1185">Reference proteome</keyword>
<gene>
    <name evidence="1" type="ORF">GPA27_27285</name>
</gene>
<name>A0ABX1NPD8_9RHOO</name>
<sequence>MVMRGASVPQEPIIARTEAGRATARVGADYAKRTELLREISGLQYELGILSRRDVADLADHHRVLANLDEAVLACVGRVREMLTTLEDRRDCRPLLNAARDISGALLDQLERCLNAYGAGRDGVRERNAIIDLGQRLVRAGAERVIWERCSGGPPHPHLWQWLGRAFMHAAGDRNASTARSVPVVMPSDESVDFHYVRALAACTASLDLLAPRLLVAVDRLLRLSVPVVRFEPEVFEGATHFVDPQGGVPRRLVGISEAAAGAWFFSPGLASEMFREARARAIADAQSAASSSDAESSSLHLRALDHLLQHWSAIPPVRRHRRHQITGSLAAVAGIDELRRVFGGEQGVRREEWQVRDLSRSGLGAIAENAAVSVGQLVGIHPVDGQGWQLALVRRAWTEEEGATHVGLEVLSRKPVLAHVDDGRRPAAVLLCDPLLRGEAVRIVAPLRALDAPTVPLFVTGNGSVQKLKPLDASYTGDGFELRVYQVL</sequence>
<reference evidence="1 2" key="1">
    <citation type="submission" date="2019-12" db="EMBL/GenBank/DDBJ databases">
        <title>Comparative genomics gives insights into the taxonomy of the Azoarcus-Aromatoleum group and reveals separate origins of nif in the plant-associated Azoarcus and non-plant-associated Aromatoleum sub-groups.</title>
        <authorList>
            <person name="Lafos M."/>
            <person name="Maluk M."/>
            <person name="Batista M."/>
            <person name="Junghare M."/>
            <person name="Carmona M."/>
            <person name="Faoro H."/>
            <person name="Cruz L.M."/>
            <person name="Battistoni F."/>
            <person name="De Souza E."/>
            <person name="Pedrosa F."/>
            <person name="Chen W.-M."/>
            <person name="Poole P.S."/>
            <person name="Dixon R.A."/>
            <person name="James E.K."/>
        </authorList>
    </citation>
    <scope>NUCLEOTIDE SEQUENCE [LARGE SCALE GENOMIC DNA]</scope>
    <source>
        <strain evidence="1 2">T</strain>
    </source>
</reference>
<evidence type="ECO:0008006" key="3">
    <source>
        <dbReference type="Google" id="ProtNLM"/>
    </source>
</evidence>
<proteinExistence type="predicted"/>
<comment type="caution">
    <text evidence="1">The sequence shown here is derived from an EMBL/GenBank/DDBJ whole genome shotgun (WGS) entry which is preliminary data.</text>
</comment>